<evidence type="ECO:0000313" key="1">
    <source>
        <dbReference type="EMBL" id="XCA33385.1"/>
    </source>
</evidence>
<gene>
    <name evidence="1" type="ORF">ABS808_00670</name>
</gene>
<organism evidence="1">
    <name type="scientific">Wolbachia endosymbiont of Polyergus mexicanus</name>
    <dbReference type="NCBI Taxonomy" id="3171167"/>
    <lineage>
        <taxon>Bacteria</taxon>
        <taxon>Pseudomonadati</taxon>
        <taxon>Pseudomonadota</taxon>
        <taxon>Alphaproteobacteria</taxon>
        <taxon>Rickettsiales</taxon>
        <taxon>Anaplasmataceae</taxon>
        <taxon>Wolbachieae</taxon>
        <taxon>Wolbachia</taxon>
    </lineage>
</organism>
<dbReference type="EMBL" id="CP158586">
    <property type="protein sequence ID" value="XCA33385.1"/>
    <property type="molecule type" value="Genomic_DNA"/>
</dbReference>
<accession>A0AAU7YHK4</accession>
<reference evidence="1" key="1">
    <citation type="submission" date="2024-06" db="EMBL/GenBank/DDBJ databases">
        <title>Genome assembly of the Polyergus mexicanus.</title>
        <authorList>
            <person name="Cash E."/>
            <person name="Tustsui N.D."/>
            <person name="Ward P."/>
            <person name="Nguyen O."/>
            <person name="Sahasrabudhe R."/>
            <person name="Fairbairn C.W."/>
            <person name="Seligmann W.E."/>
            <person name="Sacco S."/>
            <person name="Beraut E."/>
            <person name="Miller C."/>
            <person name="Toffelmier E."/>
            <person name="Shaffer H.B."/>
        </authorList>
    </citation>
    <scope>NUCLEOTIDE SEQUENCE</scope>
    <source>
        <strain evidence="1">NDT 795.1</strain>
    </source>
</reference>
<name>A0AAU7YHK4_9RICK</name>
<dbReference type="AlphaFoldDB" id="A0AAU7YHK4"/>
<proteinExistence type="predicted"/>
<sequence>MKQNMCNDFEGSLYVHQCTPFLSSQCVTLGSRYRSVCKSYNLQGILGTYVKNNVYDEIGWIPASRAGMTSLVDFLLKNGYAG</sequence>
<protein>
    <submittedName>
        <fullName evidence="1">Uncharacterized protein</fullName>
    </submittedName>
</protein>